<evidence type="ECO:0000256" key="5">
    <source>
        <dbReference type="SAM" id="MobiDB-lite"/>
    </source>
</evidence>
<evidence type="ECO:0000256" key="3">
    <source>
        <dbReference type="PROSITE-ProRule" id="PRU00475"/>
    </source>
</evidence>
<evidence type="ECO:0000259" key="6">
    <source>
        <dbReference type="PROSITE" id="PS50827"/>
    </source>
</evidence>
<reference evidence="8 9" key="1">
    <citation type="journal article" date="2015" name="Biotechnol. Biofuels">
        <title>Genetic basis of the highly efficient yeast Kluyveromyces marxianus: complete genome sequence and transcriptome analyses.</title>
        <authorList>
            <person name="Lertwattanasakul N."/>
            <person name="Kosaka T."/>
            <person name="Hosoyama A."/>
            <person name="Suzuki Y."/>
            <person name="Rodrussamee N."/>
            <person name="Matsutani M."/>
            <person name="Murata M."/>
            <person name="Fujimoto N."/>
            <person name="Suprayogi"/>
            <person name="Tsuchikane K."/>
            <person name="Limtong S."/>
            <person name="Fujita N."/>
            <person name="Yamada M."/>
        </authorList>
    </citation>
    <scope>NUCLEOTIDE SEQUENCE [LARGE SCALE GENOMIC DNA]</scope>
    <source>
        <strain evidence="9">DMKU3-1042 / BCC 29191 / NBRC 104275</strain>
    </source>
</reference>
<dbReference type="PROSITE" id="PS50827">
    <property type="entry name" value="DDT"/>
    <property type="match status" value="1"/>
</dbReference>
<feature type="compositionally biased region" description="Basic and acidic residues" evidence="5">
    <location>
        <begin position="756"/>
        <end position="772"/>
    </location>
</feature>
<evidence type="ECO:0000259" key="7">
    <source>
        <dbReference type="PROSITE" id="PS51136"/>
    </source>
</evidence>
<accession>W0TC21</accession>
<dbReference type="KEGG" id="kmx:KLMA_40554"/>
<gene>
    <name evidence="8" type="primary">ITC1</name>
    <name evidence="8" type="ORF">KLMA_40554</name>
</gene>
<dbReference type="InterPro" id="IPR018501">
    <property type="entry name" value="DDT_dom"/>
</dbReference>
<evidence type="ECO:0000256" key="2">
    <source>
        <dbReference type="ARBA" id="ARBA00023242"/>
    </source>
</evidence>
<feature type="region of interest" description="Disordered" evidence="5">
    <location>
        <begin position="532"/>
        <end position="589"/>
    </location>
</feature>
<dbReference type="Pfam" id="PF15613">
    <property type="entry name" value="WSD"/>
    <property type="match status" value="1"/>
</dbReference>
<keyword evidence="2 3" id="KW-0539">Nucleus</keyword>
<feature type="compositionally biased region" description="Basic and acidic residues" evidence="5">
    <location>
        <begin position="568"/>
        <end position="578"/>
    </location>
</feature>
<evidence type="ECO:0000313" key="9">
    <source>
        <dbReference type="Proteomes" id="UP000065495"/>
    </source>
</evidence>
<dbReference type="InterPro" id="IPR013136">
    <property type="entry name" value="WSTF_Acf1_Cbp146"/>
</dbReference>
<dbReference type="VEuPathDB" id="FungiDB:KLMA_40554"/>
<organism evidence="8 9">
    <name type="scientific">Kluyveromyces marxianus (strain DMKU3-1042 / BCC 29191 / NBRC 104275)</name>
    <name type="common">Yeast</name>
    <name type="synonym">Candida kefyr</name>
    <dbReference type="NCBI Taxonomy" id="1003335"/>
    <lineage>
        <taxon>Eukaryota</taxon>
        <taxon>Fungi</taxon>
        <taxon>Dikarya</taxon>
        <taxon>Ascomycota</taxon>
        <taxon>Saccharomycotina</taxon>
        <taxon>Saccharomycetes</taxon>
        <taxon>Saccharomycetales</taxon>
        <taxon>Saccharomycetaceae</taxon>
        <taxon>Kluyveromyces</taxon>
    </lineage>
</organism>
<dbReference type="Proteomes" id="UP000065495">
    <property type="component" value="Chromosome 4"/>
</dbReference>
<dbReference type="GO" id="GO:0005634">
    <property type="term" value="C:nucleus"/>
    <property type="evidence" value="ECO:0007669"/>
    <property type="project" value="UniProtKB-SubCell"/>
</dbReference>
<feature type="region of interest" description="Disordered" evidence="5">
    <location>
        <begin position="742"/>
        <end position="772"/>
    </location>
</feature>
<dbReference type="RefSeq" id="XP_022676399.1">
    <property type="nucleotide sequence ID" value="XM_022819877.1"/>
</dbReference>
<comment type="subcellular location">
    <subcellularLocation>
        <location evidence="1 3">Nucleus</location>
    </subcellularLocation>
</comment>
<dbReference type="GO" id="GO:0000785">
    <property type="term" value="C:chromatin"/>
    <property type="evidence" value="ECO:0007669"/>
    <property type="project" value="UniProtKB-ARBA"/>
</dbReference>
<dbReference type="EMBL" id="AP012216">
    <property type="protein sequence ID" value="BAO40578.1"/>
    <property type="molecule type" value="Genomic_DNA"/>
</dbReference>
<feature type="coiled-coil region" evidence="4">
    <location>
        <begin position="1046"/>
        <end position="1073"/>
    </location>
</feature>
<protein>
    <submittedName>
        <fullName evidence="8">Imitation switch two complex protein 1</fullName>
    </submittedName>
</protein>
<dbReference type="PROSITE" id="PS51136">
    <property type="entry name" value="WAC"/>
    <property type="match status" value="1"/>
</dbReference>
<dbReference type="Pfam" id="PF02791">
    <property type="entry name" value="DDT"/>
    <property type="match status" value="1"/>
</dbReference>
<evidence type="ECO:0000256" key="4">
    <source>
        <dbReference type="SAM" id="Coils"/>
    </source>
</evidence>
<dbReference type="GO" id="GO:0000781">
    <property type="term" value="C:chromosome, telomeric region"/>
    <property type="evidence" value="ECO:0007669"/>
    <property type="project" value="GOC"/>
</dbReference>
<name>W0TC21_KLUMD</name>
<dbReference type="PANTHER" id="PTHR32075">
    <property type="entry name" value="ISWI CHROMATIN-REMODELING COMPLEX SUBUNIT YPL216W-RELATED"/>
    <property type="match status" value="1"/>
</dbReference>
<dbReference type="AlphaFoldDB" id="W0TC21"/>
<keyword evidence="4" id="KW-0175">Coiled coil</keyword>
<feature type="compositionally biased region" description="Acidic residues" evidence="5">
    <location>
        <begin position="532"/>
        <end position="552"/>
    </location>
</feature>
<feature type="compositionally biased region" description="Polar residues" evidence="5">
    <location>
        <begin position="288"/>
        <end position="301"/>
    </location>
</feature>
<feature type="region of interest" description="Disordered" evidence="5">
    <location>
        <begin position="276"/>
        <end position="328"/>
    </location>
</feature>
<feature type="compositionally biased region" description="Low complexity" evidence="5">
    <location>
        <begin position="277"/>
        <end position="287"/>
    </location>
</feature>
<evidence type="ECO:0000256" key="1">
    <source>
        <dbReference type="ARBA" id="ARBA00004123"/>
    </source>
</evidence>
<feature type="compositionally biased region" description="Basic and acidic residues" evidence="5">
    <location>
        <begin position="1190"/>
        <end position="1216"/>
    </location>
</feature>
<sequence>MVLYKRKSITLPEARPLPSNINRKIWYIKETGEWFLTYAEFLERLDFYMRHYFTCEITGASCLTFFEALNSEEEQFQYVEKMFPLKLREPVAKFIHFNEIRRLDMLVEQVYSNFKNNFFPGETVYLRKAKQEVASGDEDPEKQLRLQLQQMQQQPTSPQNSSQSNVYIIKEKAQFNAVIDRNTGQELVPAHTKYMLQEAYGSASIIADEDQIYRDRSTFTKHLIKCFCKITLRRASSKMGAPWCVKDEYLPIYNLSPEWPPHMLKYREDYVDMQYLQQQQQQQQQQQATDSNNRSGYTTADSADLKRELDAARTATPDHKRLKTEDSVMEYSPSVDHGNLESNNNVQNDHQTITEITEDLKIPFSAPRPASISNKLFSYSKEYVALPAASNDKSFSDSVGKLLHCYQFLMGFHTTLQLSKFSWDNFVNSMRFTDRRNLMDEFVDISLEDGTKNKVERFNAWNSLVYDYIDSLNSDKMRITVELDEDINEDYLDEIKITGASLTVECFCSLLRLFMDTDGNWTTLVTSEWLEGEDLDEELEEDKEDGVDEDSNGNDKDDGVNPNEDDSESGKNENKSANDDNDDDNDDESKLETALEKCLNYRKMEWTDRLAKRQFSNGHWLIILLGVLQDCMHLPMYTTTIKNFMKKLIPFENSTSNIALNKQLWRQFCKNISIKEKIDIMWILVEVLSNYSSIIRSAMDDSMELSNQIRSERFRLSRDLKACANTVSELKESIYLMSVENGGVNGNEKEEEKEEEGEKEKEKEKEKELAERQEKLRKANTELERLQKRKHFLDVKLIESDIQRLKPLGSDRYGNKIYWLEYSGVPRPDSFSTEKHILSNRLWIQGPVKEVALLYFNLSEDQYENWISISRTSGKAEATKQIFNVYRDDSGSYYHHDEQGDVMLINDEGVVNSYIELSPLQRKIIDETPENLLLSPNDWVFLQDTNELTNYMEWLDSWGKREHETLKQLEYVIEPLKENLLDYQKLVNQKLEQERNSIVAEINAINITEEEFSAGSSVANTTGTHIDDELEDIANQIMALDDASKTRKVLLQIQDLEAKRDKLLEKKKTAVETADSSEGSGSGSKISAVERKKILASREKKIGNLKDALDKLINLQRESERISITEWSNEMAIDVWSNELFKCNGNVKSAKDPPVITVSEKIAKILEQASIIEDQPSISSTESEEQTQTQDEHKTQDVTPHDQSDKSDVSRKNTQA</sequence>
<dbReference type="PANTHER" id="PTHR32075:SF6">
    <property type="entry name" value="ISWI CHROMATIN-REMODELING COMPLEX SUBUNIT YPL216W-RELATED"/>
    <property type="match status" value="1"/>
</dbReference>
<dbReference type="InterPro" id="IPR028941">
    <property type="entry name" value="WHIM2_dom"/>
</dbReference>
<dbReference type="GO" id="GO:0031509">
    <property type="term" value="P:subtelomeric heterochromatin formation"/>
    <property type="evidence" value="ECO:0007669"/>
    <property type="project" value="TreeGrafter"/>
</dbReference>
<feature type="compositionally biased region" description="Basic and acidic residues" evidence="5">
    <location>
        <begin position="303"/>
        <end position="326"/>
    </location>
</feature>
<dbReference type="GeneID" id="34716540"/>
<dbReference type="Pfam" id="PF10537">
    <property type="entry name" value="WAC_Acf1_DNA_bd"/>
    <property type="match status" value="1"/>
</dbReference>
<dbReference type="OrthoDB" id="332390at2759"/>
<feature type="domain" description="DDT" evidence="6">
    <location>
        <begin position="396"/>
        <end position="456"/>
    </location>
</feature>
<feature type="domain" description="WAC" evidence="7">
    <location>
        <begin position="23"/>
        <end position="130"/>
    </location>
</feature>
<feature type="region of interest" description="Disordered" evidence="5">
    <location>
        <begin position="1171"/>
        <end position="1216"/>
    </location>
</feature>
<proteinExistence type="predicted"/>
<evidence type="ECO:0000313" key="8">
    <source>
        <dbReference type="EMBL" id="BAO40578.1"/>
    </source>
</evidence>